<reference evidence="3" key="1">
    <citation type="journal article" date="2019" name="Int. J. Syst. Evol. Microbiol.">
        <title>The Global Catalogue of Microorganisms (GCM) 10K type strain sequencing project: providing services to taxonomists for standard genome sequencing and annotation.</title>
        <authorList>
            <consortium name="The Broad Institute Genomics Platform"/>
            <consortium name="The Broad Institute Genome Sequencing Center for Infectious Disease"/>
            <person name="Wu L."/>
            <person name="Ma J."/>
        </authorList>
    </citation>
    <scope>NUCLEOTIDE SEQUENCE [LARGE SCALE GENOMIC DNA]</scope>
    <source>
        <strain evidence="3">JCM 15577</strain>
    </source>
</reference>
<gene>
    <name evidence="2" type="ORF">GCM10009808_00530</name>
</gene>
<feature type="domain" description="HMA" evidence="1">
    <location>
        <begin position="2"/>
        <end position="66"/>
    </location>
</feature>
<dbReference type="Pfam" id="PF00403">
    <property type="entry name" value="HMA"/>
    <property type="match status" value="1"/>
</dbReference>
<sequence>MATFTYQVTGMTCGHCERSVREEVSQIPGVEVLDVSATNGTLSLSADSVDDAAVREAVNEAGYEAARA</sequence>
<organism evidence="2 3">
    <name type="scientific">Microbacterium sediminicola</name>
    <dbReference type="NCBI Taxonomy" id="415210"/>
    <lineage>
        <taxon>Bacteria</taxon>
        <taxon>Bacillati</taxon>
        <taxon>Actinomycetota</taxon>
        <taxon>Actinomycetes</taxon>
        <taxon>Micrococcales</taxon>
        <taxon>Microbacteriaceae</taxon>
        <taxon>Microbacterium</taxon>
    </lineage>
</organism>
<dbReference type="InterPro" id="IPR036163">
    <property type="entry name" value="HMA_dom_sf"/>
</dbReference>
<dbReference type="PROSITE" id="PS50846">
    <property type="entry name" value="HMA_2"/>
    <property type="match status" value="1"/>
</dbReference>
<dbReference type="InterPro" id="IPR000428">
    <property type="entry name" value="Cu-bd"/>
</dbReference>
<name>A0ABP4TGX6_9MICO</name>
<evidence type="ECO:0000313" key="2">
    <source>
        <dbReference type="EMBL" id="GAA1687420.1"/>
    </source>
</evidence>
<dbReference type="PRINTS" id="PR00944">
    <property type="entry name" value="CUEXPORT"/>
</dbReference>
<comment type="caution">
    <text evidence="2">The sequence shown here is derived from an EMBL/GenBank/DDBJ whole genome shotgun (WGS) entry which is preliminary data.</text>
</comment>
<dbReference type="CDD" id="cd00371">
    <property type="entry name" value="HMA"/>
    <property type="match status" value="1"/>
</dbReference>
<proteinExistence type="predicted"/>
<keyword evidence="3" id="KW-1185">Reference proteome</keyword>
<evidence type="ECO:0000313" key="3">
    <source>
        <dbReference type="Proteomes" id="UP001501690"/>
    </source>
</evidence>
<dbReference type="Gene3D" id="3.30.70.100">
    <property type="match status" value="1"/>
</dbReference>
<protein>
    <submittedName>
        <fullName evidence="2">Heavy-metal-associated domain-containing protein</fullName>
    </submittedName>
</protein>
<dbReference type="EMBL" id="BAAAPL010000001">
    <property type="protein sequence ID" value="GAA1687420.1"/>
    <property type="molecule type" value="Genomic_DNA"/>
</dbReference>
<accession>A0ABP4TGX6</accession>
<evidence type="ECO:0000259" key="1">
    <source>
        <dbReference type="PROSITE" id="PS50846"/>
    </source>
</evidence>
<dbReference type="InterPro" id="IPR006121">
    <property type="entry name" value="HMA_dom"/>
</dbReference>
<dbReference type="RefSeq" id="WP_344067702.1">
    <property type="nucleotide sequence ID" value="NZ_BAAAPL010000001.1"/>
</dbReference>
<dbReference type="SUPFAM" id="SSF55008">
    <property type="entry name" value="HMA, heavy metal-associated domain"/>
    <property type="match status" value="1"/>
</dbReference>
<dbReference type="Proteomes" id="UP001501690">
    <property type="component" value="Unassembled WGS sequence"/>
</dbReference>